<evidence type="ECO:0000313" key="2">
    <source>
        <dbReference type="EMBL" id="KAE8158440.1"/>
    </source>
</evidence>
<evidence type="ECO:0000313" key="3">
    <source>
        <dbReference type="Proteomes" id="UP000326950"/>
    </source>
</evidence>
<gene>
    <name evidence="2" type="ORF">BDV40DRAFT_307824</name>
</gene>
<organism evidence="2 3">
    <name type="scientific">Aspergillus tamarii</name>
    <dbReference type="NCBI Taxonomy" id="41984"/>
    <lineage>
        <taxon>Eukaryota</taxon>
        <taxon>Fungi</taxon>
        <taxon>Dikarya</taxon>
        <taxon>Ascomycota</taxon>
        <taxon>Pezizomycotina</taxon>
        <taxon>Eurotiomycetes</taxon>
        <taxon>Eurotiomycetidae</taxon>
        <taxon>Eurotiales</taxon>
        <taxon>Aspergillaceae</taxon>
        <taxon>Aspergillus</taxon>
        <taxon>Aspergillus subgen. Circumdati</taxon>
    </lineage>
</organism>
<dbReference type="OrthoDB" id="5125733at2759"/>
<dbReference type="PANTHER" id="PTHR33112">
    <property type="entry name" value="DOMAIN PROTEIN, PUTATIVE-RELATED"/>
    <property type="match status" value="1"/>
</dbReference>
<feature type="domain" description="Heterokaryon incompatibility" evidence="1">
    <location>
        <begin position="171"/>
        <end position="271"/>
    </location>
</feature>
<reference evidence="2 3" key="1">
    <citation type="submission" date="2019-04" db="EMBL/GenBank/DDBJ databases">
        <title>Friends and foes A comparative genomics study of 23 Aspergillus species from section Flavi.</title>
        <authorList>
            <consortium name="DOE Joint Genome Institute"/>
            <person name="Kjaerbolling I."/>
            <person name="Vesth T."/>
            <person name="Frisvad J.C."/>
            <person name="Nybo J.L."/>
            <person name="Theobald S."/>
            <person name="Kildgaard S."/>
            <person name="Isbrandt T."/>
            <person name="Kuo A."/>
            <person name="Sato A."/>
            <person name="Lyhne E.K."/>
            <person name="Kogle M.E."/>
            <person name="Wiebenga A."/>
            <person name="Kun R.S."/>
            <person name="Lubbers R.J."/>
            <person name="Makela M.R."/>
            <person name="Barry K."/>
            <person name="Chovatia M."/>
            <person name="Clum A."/>
            <person name="Daum C."/>
            <person name="Haridas S."/>
            <person name="He G."/>
            <person name="LaButti K."/>
            <person name="Lipzen A."/>
            <person name="Mondo S."/>
            <person name="Riley R."/>
            <person name="Salamov A."/>
            <person name="Simmons B.A."/>
            <person name="Magnuson J.K."/>
            <person name="Henrissat B."/>
            <person name="Mortensen U.H."/>
            <person name="Larsen T.O."/>
            <person name="Devries R.P."/>
            <person name="Grigoriev I.V."/>
            <person name="Machida M."/>
            <person name="Baker S.E."/>
            <person name="Andersen M.R."/>
        </authorList>
    </citation>
    <scope>NUCLEOTIDE SEQUENCE [LARGE SCALE GENOMIC DNA]</scope>
    <source>
        <strain evidence="2 3">CBS 117626</strain>
    </source>
</reference>
<sequence length="481" mass="54153">MARNDPLCIRCKVLEFVHMVLSASVRISGSGSKESHISAIEKVGLKLYFCPPYPGDRIQRLNALSVRYRFNNLHVSEIMFGIQAEPTDPCCSWLGLFRRLIASSALPKSGIARITEMVEGVISRIDPDAEVRYLPTLLVLVGIEQREPRLLVWRTHLPFLMENEGCNSHRYIALSYYSLKNHIQRIPIEALPQTLLDAVLACRALGVQYLWVDVLCIIQGDKRDWERESASMANVYSHSFLIVCASQGYSCQSVFLRRRPPSQVEIPFHSSLDPSISDVLVAISAVAERFSTNVVGKYLAGLRSDDLHRGHMWASIGYDGGNSDMTTTYTAPSWNWACQSYPVSFYFKNMSLLNEAKVLTAETSFTRDPYAQVADGFVLLTTKACKIPSTRLEDLKGPLHDSVQFAIAKFKTWLAQEHLIRHMSMILVSRTHGLKRMLGLLIHPTAPQAEYTREGLFMSIDYELGGLKFWGNAQTTTIKLV</sequence>
<dbReference type="EMBL" id="ML738695">
    <property type="protein sequence ID" value="KAE8158440.1"/>
    <property type="molecule type" value="Genomic_DNA"/>
</dbReference>
<proteinExistence type="predicted"/>
<name>A0A5N6UIS0_ASPTM</name>
<dbReference type="Proteomes" id="UP000326950">
    <property type="component" value="Unassembled WGS sequence"/>
</dbReference>
<dbReference type="PANTHER" id="PTHR33112:SF9">
    <property type="entry name" value="HETEROKARYON INCOMPATIBILITY DOMAIN-CONTAINING PROTEIN"/>
    <property type="match status" value="1"/>
</dbReference>
<protein>
    <recommendedName>
        <fullName evidence="1">Heterokaryon incompatibility domain-containing protein</fullName>
    </recommendedName>
</protein>
<accession>A0A5N6UIS0</accession>
<keyword evidence="3" id="KW-1185">Reference proteome</keyword>
<dbReference type="AlphaFoldDB" id="A0A5N6UIS0"/>
<evidence type="ECO:0000259" key="1">
    <source>
        <dbReference type="Pfam" id="PF06985"/>
    </source>
</evidence>
<dbReference type="InterPro" id="IPR010730">
    <property type="entry name" value="HET"/>
</dbReference>
<dbReference type="Pfam" id="PF06985">
    <property type="entry name" value="HET"/>
    <property type="match status" value="1"/>
</dbReference>